<dbReference type="EMBL" id="BMKB01000004">
    <property type="protein sequence ID" value="GGA56595.1"/>
    <property type="molecule type" value="Genomic_DNA"/>
</dbReference>
<evidence type="ECO:0000256" key="1">
    <source>
        <dbReference type="ARBA" id="ARBA00000085"/>
    </source>
</evidence>
<dbReference type="InterPro" id="IPR036890">
    <property type="entry name" value="HATPase_C_sf"/>
</dbReference>
<evidence type="ECO:0000256" key="3">
    <source>
        <dbReference type="SAM" id="MobiDB-lite"/>
    </source>
</evidence>
<feature type="domain" description="Histidine kinase" evidence="4">
    <location>
        <begin position="600"/>
        <end position="821"/>
    </location>
</feature>
<evidence type="ECO:0000259" key="4">
    <source>
        <dbReference type="PROSITE" id="PS50109"/>
    </source>
</evidence>
<dbReference type="GO" id="GO:0005886">
    <property type="term" value="C:plasma membrane"/>
    <property type="evidence" value="ECO:0007669"/>
    <property type="project" value="TreeGrafter"/>
</dbReference>
<dbReference type="Gene3D" id="1.10.287.130">
    <property type="match status" value="1"/>
</dbReference>
<dbReference type="CDD" id="cd00082">
    <property type="entry name" value="HisKA"/>
    <property type="match status" value="1"/>
</dbReference>
<dbReference type="Proteomes" id="UP000596977">
    <property type="component" value="Unassembled WGS sequence"/>
</dbReference>
<keyword evidence="6" id="KW-1185">Reference proteome</keyword>
<dbReference type="EC" id="2.7.13.3" evidence="2"/>
<gene>
    <name evidence="5" type="ORF">GCM10011499_28430</name>
</gene>
<feature type="compositionally biased region" description="Acidic residues" evidence="3">
    <location>
        <begin position="171"/>
        <end position="184"/>
    </location>
</feature>
<comment type="catalytic activity">
    <reaction evidence="1">
        <text>ATP + protein L-histidine = ADP + protein N-phospho-L-histidine.</text>
        <dbReference type="EC" id="2.7.13.3"/>
    </reaction>
</comment>
<reference evidence="5 6" key="1">
    <citation type="journal article" date="2014" name="Int. J. Syst. Evol. Microbiol.">
        <title>Complete genome sequence of Corynebacterium casei LMG S-19264T (=DSM 44701T), isolated from a smear-ripened cheese.</title>
        <authorList>
            <consortium name="US DOE Joint Genome Institute (JGI-PGF)"/>
            <person name="Walter F."/>
            <person name="Albersmeier A."/>
            <person name="Kalinowski J."/>
            <person name="Ruckert C."/>
        </authorList>
    </citation>
    <scope>NUCLEOTIDE SEQUENCE [LARGE SCALE GENOMIC DNA]</scope>
    <source>
        <strain evidence="5 6">CGMCC 1.15896</strain>
    </source>
</reference>
<comment type="caution">
    <text evidence="5">The sequence shown here is derived from an EMBL/GenBank/DDBJ whole genome shotgun (WGS) entry which is preliminary data.</text>
</comment>
<dbReference type="InterPro" id="IPR003661">
    <property type="entry name" value="HisK_dim/P_dom"/>
</dbReference>
<dbReference type="SMART" id="SM00388">
    <property type="entry name" value="HisKA"/>
    <property type="match status" value="1"/>
</dbReference>
<accession>A0A916RH98</accession>
<protein>
    <recommendedName>
        <fullName evidence="2">histidine kinase</fullName>
        <ecNumber evidence="2">2.7.13.3</ecNumber>
    </recommendedName>
</protein>
<dbReference type="SUPFAM" id="SSF47384">
    <property type="entry name" value="Homodimeric domain of signal transducing histidine kinase"/>
    <property type="match status" value="1"/>
</dbReference>
<evidence type="ECO:0000256" key="2">
    <source>
        <dbReference type="ARBA" id="ARBA00012438"/>
    </source>
</evidence>
<sequence>MSADWTSFADAERVLGLANDPRPAWLWSGNGTKLVWHNHAATLFGAKLKSSGLKRADNPQPVRGQASRILRLGLTGRPLLSRVQFLAGRKPLSATCTCTPLDFGGERPHLLVVGVDPIDPKILELDPIAQAEKPDETPEADAKIESAQVDDATARPVVPQATEAEAQAVSDDVEPVEPEDAEDAVDTHTVTAPSALDSRGLSSLIDRLAEGSNLYAPLTEADDVGLLEPAVKPDTHVPPRDYAAIANDEAIEGEHAERGSDWPGEDEPEDEEAAFAADIASDEYTGSARLWQVTGRGLTSSTANQDHATPEDAPRPDDYAVEQSSRYNFEELSRILADRIGQPLAEDSTPEPKRPVHSGGSLVPLSDETLVLNRLPLGILIFRDQDILFANRALVDLTGYENATTLRALGLATVFPQVEGDDALGPVSQLLHRDGTKVPVTARLQSISWQGRSAFMLSARAQDQSDPLKEGEVRRFAALAARTAGQVFFEADAKGILTRIVLSGQRTMPVGISAGQPLTALVAAKDRMALNLFFDQGAKFSETERPAIALDGSHAGQTVTIFAEGRAGIASGYFGVIDETTPKAVSTTQPSTVPTVSLARISQELRRPLNTISGFSELIATEAFGPIDNPRYLEYARDIRVAGSAISALTDELDDLVRLTEGQMTLSPDDIDLFDLLNGCLVRVRGAAGTARVLLRSAISERLPRIKADRPTLQQAVLNMLASAINQAGEGAKVVLSAQRETDGAVTIHIRDSAKTPGALADQFVVFRDGLDKDGTVRQPAVSSIGLTLTRSLAAVNACFLSLDPAADSGTLMALTIPATLVVDVN</sequence>
<dbReference type="Gene3D" id="3.30.565.10">
    <property type="entry name" value="Histidine kinase-like ATPase, C-terminal domain"/>
    <property type="match status" value="1"/>
</dbReference>
<feature type="compositionally biased region" description="Polar residues" evidence="3">
    <location>
        <begin position="298"/>
        <end position="307"/>
    </location>
</feature>
<dbReference type="Pfam" id="PF00512">
    <property type="entry name" value="HisKA"/>
    <property type="match status" value="1"/>
</dbReference>
<dbReference type="InterPro" id="IPR036097">
    <property type="entry name" value="HisK_dim/P_sf"/>
</dbReference>
<dbReference type="PANTHER" id="PTHR45569">
    <property type="entry name" value="SENSOR PROTEIN KDPD"/>
    <property type="match status" value="1"/>
</dbReference>
<dbReference type="InterPro" id="IPR052023">
    <property type="entry name" value="Histidine_kinase_KdpD"/>
</dbReference>
<dbReference type="SUPFAM" id="SSF55874">
    <property type="entry name" value="ATPase domain of HSP90 chaperone/DNA topoisomerase II/histidine kinase"/>
    <property type="match status" value="1"/>
</dbReference>
<organism evidence="5 6">
    <name type="scientific">Pelagibacterium lentulum</name>
    <dbReference type="NCBI Taxonomy" id="2029865"/>
    <lineage>
        <taxon>Bacteria</taxon>
        <taxon>Pseudomonadati</taxon>
        <taxon>Pseudomonadota</taxon>
        <taxon>Alphaproteobacteria</taxon>
        <taxon>Hyphomicrobiales</taxon>
        <taxon>Devosiaceae</taxon>
        <taxon>Pelagibacterium</taxon>
    </lineage>
</organism>
<evidence type="ECO:0000313" key="5">
    <source>
        <dbReference type="EMBL" id="GGA56595.1"/>
    </source>
</evidence>
<proteinExistence type="predicted"/>
<feature type="region of interest" description="Disordered" evidence="3">
    <location>
        <begin position="249"/>
        <end position="272"/>
    </location>
</feature>
<dbReference type="PROSITE" id="PS50109">
    <property type="entry name" value="HIS_KIN"/>
    <property type="match status" value="1"/>
</dbReference>
<dbReference type="PANTHER" id="PTHR45569:SF1">
    <property type="entry name" value="SENSOR PROTEIN KDPD"/>
    <property type="match status" value="1"/>
</dbReference>
<feature type="region of interest" description="Disordered" evidence="3">
    <location>
        <begin position="163"/>
        <end position="194"/>
    </location>
</feature>
<dbReference type="GO" id="GO:0000155">
    <property type="term" value="F:phosphorelay sensor kinase activity"/>
    <property type="evidence" value="ECO:0007669"/>
    <property type="project" value="InterPro"/>
</dbReference>
<dbReference type="AlphaFoldDB" id="A0A916RH98"/>
<dbReference type="InterPro" id="IPR005467">
    <property type="entry name" value="His_kinase_dom"/>
</dbReference>
<feature type="region of interest" description="Disordered" evidence="3">
    <location>
        <begin position="298"/>
        <end position="319"/>
    </location>
</feature>
<feature type="compositionally biased region" description="Basic and acidic residues" evidence="3">
    <location>
        <begin position="308"/>
        <end position="318"/>
    </location>
</feature>
<evidence type="ECO:0000313" key="6">
    <source>
        <dbReference type="Proteomes" id="UP000596977"/>
    </source>
</evidence>
<name>A0A916RH98_9HYPH</name>
<feature type="compositionally biased region" description="Acidic residues" evidence="3">
    <location>
        <begin position="263"/>
        <end position="272"/>
    </location>
</feature>
<dbReference type="RefSeq" id="WP_164734948.1">
    <property type="nucleotide sequence ID" value="NZ_BMKB01000004.1"/>
</dbReference>